<dbReference type="AlphaFoldDB" id="A0A7K1T1U9"/>
<dbReference type="Proteomes" id="UP000462014">
    <property type="component" value="Unassembled WGS sequence"/>
</dbReference>
<sequence>MNELIKKLQEVQELMDKTALDIGQKFAVYSALKDENLVKPLNEKVELFQKLELEFKDLERRIRTSER</sequence>
<name>A0A7K1T1U9_9SPHI</name>
<organism evidence="2 3">
    <name type="scientific">Mucilaginibacter arboris</name>
    <dbReference type="NCBI Taxonomy" id="2682090"/>
    <lineage>
        <taxon>Bacteria</taxon>
        <taxon>Pseudomonadati</taxon>
        <taxon>Bacteroidota</taxon>
        <taxon>Sphingobacteriia</taxon>
        <taxon>Sphingobacteriales</taxon>
        <taxon>Sphingobacteriaceae</taxon>
        <taxon>Mucilaginibacter</taxon>
    </lineage>
</organism>
<gene>
    <name evidence="2" type="ORF">GO621_18390</name>
</gene>
<comment type="caution">
    <text evidence="2">The sequence shown here is derived from an EMBL/GenBank/DDBJ whole genome shotgun (WGS) entry which is preliminary data.</text>
</comment>
<keyword evidence="3" id="KW-1185">Reference proteome</keyword>
<protein>
    <submittedName>
        <fullName evidence="2">Uncharacterized protein</fullName>
    </submittedName>
</protein>
<dbReference type="RefSeq" id="WP_157569813.1">
    <property type="nucleotide sequence ID" value="NZ_WPIK01000030.1"/>
</dbReference>
<evidence type="ECO:0000313" key="2">
    <source>
        <dbReference type="EMBL" id="MVN23497.1"/>
    </source>
</evidence>
<accession>A0A7K1T1U9</accession>
<keyword evidence="1" id="KW-0175">Coiled coil</keyword>
<proteinExistence type="predicted"/>
<dbReference type="EMBL" id="WPIK01000030">
    <property type="protein sequence ID" value="MVN23497.1"/>
    <property type="molecule type" value="Genomic_DNA"/>
</dbReference>
<feature type="coiled-coil region" evidence="1">
    <location>
        <begin position="1"/>
        <end position="61"/>
    </location>
</feature>
<reference evidence="2 3" key="1">
    <citation type="submission" date="2019-12" db="EMBL/GenBank/DDBJ databases">
        <title>Mucilaginibacter sp. HMF7410 genome sequencing and assembly.</title>
        <authorList>
            <person name="Kang H."/>
            <person name="Cha I."/>
            <person name="Kim H."/>
            <person name="Joh K."/>
        </authorList>
    </citation>
    <scope>NUCLEOTIDE SEQUENCE [LARGE SCALE GENOMIC DNA]</scope>
    <source>
        <strain evidence="2 3">HMF7410</strain>
    </source>
</reference>
<evidence type="ECO:0000313" key="3">
    <source>
        <dbReference type="Proteomes" id="UP000462014"/>
    </source>
</evidence>
<evidence type="ECO:0000256" key="1">
    <source>
        <dbReference type="SAM" id="Coils"/>
    </source>
</evidence>